<evidence type="ECO:0000313" key="1">
    <source>
        <dbReference type="EMBL" id="OCT94160.1"/>
    </source>
</evidence>
<gene>
    <name evidence="1" type="ORF">XELAEV_18011826mg</name>
</gene>
<protein>
    <submittedName>
        <fullName evidence="1">Uncharacterized protein</fullName>
    </submittedName>
</protein>
<reference evidence="2" key="1">
    <citation type="journal article" date="2016" name="Nature">
        <title>Genome evolution in the allotetraploid frog Xenopus laevis.</title>
        <authorList>
            <person name="Session A.M."/>
            <person name="Uno Y."/>
            <person name="Kwon T."/>
            <person name="Chapman J.A."/>
            <person name="Toyoda A."/>
            <person name="Takahashi S."/>
            <person name="Fukui A."/>
            <person name="Hikosaka A."/>
            <person name="Suzuki A."/>
            <person name="Kondo M."/>
            <person name="van Heeringen S.J."/>
            <person name="Quigley I."/>
            <person name="Heinz S."/>
            <person name="Ogino H."/>
            <person name="Ochi H."/>
            <person name="Hellsten U."/>
            <person name="Lyons J.B."/>
            <person name="Simakov O."/>
            <person name="Putnam N."/>
            <person name="Stites J."/>
            <person name="Kuroki Y."/>
            <person name="Tanaka T."/>
            <person name="Michiue T."/>
            <person name="Watanabe M."/>
            <person name="Bogdanovic O."/>
            <person name="Lister R."/>
            <person name="Georgiou G."/>
            <person name="Paranjpe S.S."/>
            <person name="van Kruijsbergen I."/>
            <person name="Shu S."/>
            <person name="Carlson J."/>
            <person name="Kinoshita T."/>
            <person name="Ohta Y."/>
            <person name="Mawaribuchi S."/>
            <person name="Jenkins J."/>
            <person name="Grimwood J."/>
            <person name="Schmutz J."/>
            <person name="Mitros T."/>
            <person name="Mozaffari S.V."/>
            <person name="Suzuki Y."/>
            <person name="Haramoto Y."/>
            <person name="Yamamoto T.S."/>
            <person name="Takagi C."/>
            <person name="Heald R."/>
            <person name="Miller K."/>
            <person name="Haudenschild C."/>
            <person name="Kitzman J."/>
            <person name="Nakayama T."/>
            <person name="Izutsu Y."/>
            <person name="Robert J."/>
            <person name="Fortriede J."/>
            <person name="Burns K."/>
            <person name="Lotay V."/>
            <person name="Karimi K."/>
            <person name="Yasuoka Y."/>
            <person name="Dichmann D.S."/>
            <person name="Flajnik M.F."/>
            <person name="Houston D.W."/>
            <person name="Shendure J."/>
            <person name="DuPasquier L."/>
            <person name="Vize P.D."/>
            <person name="Zorn A.M."/>
            <person name="Ito M."/>
            <person name="Marcotte E.M."/>
            <person name="Wallingford J.B."/>
            <person name="Ito Y."/>
            <person name="Asashima M."/>
            <person name="Ueno N."/>
            <person name="Matsuda Y."/>
            <person name="Veenstra G.J."/>
            <person name="Fujiyama A."/>
            <person name="Harland R.M."/>
            <person name="Taira M."/>
            <person name="Rokhsar D.S."/>
        </authorList>
    </citation>
    <scope>NUCLEOTIDE SEQUENCE [LARGE SCALE GENOMIC DNA]</scope>
    <source>
        <strain evidence="2">J</strain>
    </source>
</reference>
<proteinExistence type="predicted"/>
<organism evidence="1 2">
    <name type="scientific">Xenopus laevis</name>
    <name type="common">African clawed frog</name>
    <dbReference type="NCBI Taxonomy" id="8355"/>
    <lineage>
        <taxon>Eukaryota</taxon>
        <taxon>Metazoa</taxon>
        <taxon>Chordata</taxon>
        <taxon>Craniata</taxon>
        <taxon>Vertebrata</taxon>
        <taxon>Euteleostomi</taxon>
        <taxon>Amphibia</taxon>
        <taxon>Batrachia</taxon>
        <taxon>Anura</taxon>
        <taxon>Pipoidea</taxon>
        <taxon>Pipidae</taxon>
        <taxon>Xenopodinae</taxon>
        <taxon>Xenopus</taxon>
        <taxon>Xenopus</taxon>
    </lineage>
</organism>
<name>A0A974HXU9_XENLA</name>
<evidence type="ECO:0000313" key="2">
    <source>
        <dbReference type="Proteomes" id="UP000694892"/>
    </source>
</evidence>
<accession>A0A974HXU9</accession>
<dbReference type="AlphaFoldDB" id="A0A974HXU9"/>
<dbReference type="EMBL" id="CM004468">
    <property type="protein sequence ID" value="OCT94160.1"/>
    <property type="molecule type" value="Genomic_DNA"/>
</dbReference>
<dbReference type="Proteomes" id="UP000694892">
    <property type="component" value="Chromosome 2L"/>
</dbReference>
<sequence length="86" mass="9442">MPGPILILSPDLILCHSQLPASLLSNINRSTNCFLCCLCTCFIAHSNTPVTWKSDWLVPLLTPCTVFLPNSGLPFYRFPSSCCPSI</sequence>